<dbReference type="Pfam" id="PF07727">
    <property type="entry name" value="RVT_2"/>
    <property type="match status" value="1"/>
</dbReference>
<dbReference type="Gramene" id="KOM58598">
    <property type="protein sequence ID" value="KOM58598"/>
    <property type="gene ID" value="LR48_Vigan11g163200"/>
</dbReference>
<dbReference type="EMBL" id="CM003381">
    <property type="protein sequence ID" value="KOM58598.1"/>
    <property type="molecule type" value="Genomic_DNA"/>
</dbReference>
<organism evidence="2 3">
    <name type="scientific">Phaseolus angularis</name>
    <name type="common">Azuki bean</name>
    <name type="synonym">Vigna angularis</name>
    <dbReference type="NCBI Taxonomy" id="3914"/>
    <lineage>
        <taxon>Eukaryota</taxon>
        <taxon>Viridiplantae</taxon>
        <taxon>Streptophyta</taxon>
        <taxon>Embryophyta</taxon>
        <taxon>Tracheophyta</taxon>
        <taxon>Spermatophyta</taxon>
        <taxon>Magnoliopsida</taxon>
        <taxon>eudicotyledons</taxon>
        <taxon>Gunneridae</taxon>
        <taxon>Pentapetalae</taxon>
        <taxon>rosids</taxon>
        <taxon>fabids</taxon>
        <taxon>Fabales</taxon>
        <taxon>Fabaceae</taxon>
        <taxon>Papilionoideae</taxon>
        <taxon>50 kb inversion clade</taxon>
        <taxon>NPAAA clade</taxon>
        <taxon>indigoferoid/millettioid clade</taxon>
        <taxon>Phaseoleae</taxon>
        <taxon>Vigna</taxon>
    </lineage>
</organism>
<dbReference type="PANTHER" id="PTHR11439:SF515">
    <property type="entry name" value="GAG-POL POLYPROTEIN"/>
    <property type="match status" value="1"/>
</dbReference>
<reference evidence="3" key="1">
    <citation type="journal article" date="2015" name="Proc. Natl. Acad. Sci. U.S.A.">
        <title>Genome sequencing of adzuki bean (Vigna angularis) provides insight into high starch and low fat accumulation and domestication.</title>
        <authorList>
            <person name="Yang K."/>
            <person name="Tian Z."/>
            <person name="Chen C."/>
            <person name="Luo L."/>
            <person name="Zhao B."/>
            <person name="Wang Z."/>
            <person name="Yu L."/>
            <person name="Li Y."/>
            <person name="Sun Y."/>
            <person name="Li W."/>
            <person name="Chen Y."/>
            <person name="Li Y."/>
            <person name="Zhang Y."/>
            <person name="Ai D."/>
            <person name="Zhao J."/>
            <person name="Shang C."/>
            <person name="Ma Y."/>
            <person name="Wu B."/>
            <person name="Wang M."/>
            <person name="Gao L."/>
            <person name="Sun D."/>
            <person name="Zhang P."/>
            <person name="Guo F."/>
            <person name="Wang W."/>
            <person name="Li Y."/>
            <person name="Wang J."/>
            <person name="Varshney R.K."/>
            <person name="Wang J."/>
            <person name="Ling H.Q."/>
            <person name="Wan P."/>
        </authorList>
    </citation>
    <scope>NUCLEOTIDE SEQUENCE</scope>
    <source>
        <strain evidence="3">cv. Jingnong 6</strain>
    </source>
</reference>
<dbReference type="CDD" id="cd09272">
    <property type="entry name" value="RNase_HI_RT_Ty1"/>
    <property type="match status" value="1"/>
</dbReference>
<gene>
    <name evidence="2" type="ORF">LR48_Vigan11g163200</name>
</gene>
<dbReference type="STRING" id="3914.A0A0L9VUJ3"/>
<dbReference type="PANTHER" id="PTHR11439">
    <property type="entry name" value="GAG-POL-RELATED RETROTRANSPOSON"/>
    <property type="match status" value="1"/>
</dbReference>
<protein>
    <recommendedName>
        <fullName evidence="1">Reverse transcriptase Ty1/copia-type domain-containing protein</fullName>
    </recommendedName>
</protein>
<proteinExistence type="predicted"/>
<dbReference type="Proteomes" id="UP000053144">
    <property type="component" value="Chromosome 11"/>
</dbReference>
<evidence type="ECO:0000259" key="1">
    <source>
        <dbReference type="Pfam" id="PF07727"/>
    </source>
</evidence>
<sequence length="604" mass="69157">MVISRDVVILEDESWDWEKGQTSIKKVTVVTEISDATDKKIVDGVDSDNTLRRPRRQSTRPPRFADYELYTDTGVSDEGDLVHMALMAGTEPIDVDEAMAETEWKEAMIEELKSIEKNRTWSLVDLPHGKKCIGLKWVFKRKLNPDGTVLKHKARLVARGFLQRKGIDFTEVFAPVARLETIRVVIAIACAKRWSMIQLDVKSAFLHGPLEEEVYVQQPPGFNRVNKEQQVYKLHKALYGLRQTPRAWNRRIDGFFLDHGFKRCVVEHGVYVRESTDGNRMIVCLYVDDLLISGSSLKEIDEFKRMMESEFEMTDLGKLNYFLGMEFTQTAAGLLMHQQRYMKELLERFKMTSCNDVRSPLEVNTKLKLDETEEGVNETIFKQVIGSLRFLCNSRPDLMFSVGLLSRIMGNPKKSHMMAAKRILRYVKGTTNYGILFPYGLREDELKFVGYADSDYGGDLVERKSTSGNIFFINKAPVSWSSRKQNVVALSSCEAEYISGCHAACQGVWLKELMKELGIVEESPVLLKMDNTSAMNLAKNPVSHGRSKHIEIKYHFLRDMVTRGRIELIYCKSDLQLADLFTKPIKTNRIEFLRKEIGVLPLTA</sequence>
<dbReference type="SUPFAM" id="SSF56672">
    <property type="entry name" value="DNA/RNA polymerases"/>
    <property type="match status" value="1"/>
</dbReference>
<dbReference type="InterPro" id="IPR043502">
    <property type="entry name" value="DNA/RNA_pol_sf"/>
</dbReference>
<evidence type="ECO:0000313" key="2">
    <source>
        <dbReference type="EMBL" id="KOM58598.1"/>
    </source>
</evidence>
<dbReference type="InterPro" id="IPR013103">
    <property type="entry name" value="RVT_2"/>
</dbReference>
<dbReference type="AlphaFoldDB" id="A0A0L9VUJ3"/>
<feature type="domain" description="Reverse transcriptase Ty1/copia-type" evidence="1">
    <location>
        <begin position="118"/>
        <end position="361"/>
    </location>
</feature>
<dbReference type="OMA" id="EYIAMAN"/>
<evidence type="ECO:0000313" key="3">
    <source>
        <dbReference type="Proteomes" id="UP000053144"/>
    </source>
</evidence>
<accession>A0A0L9VUJ3</accession>
<name>A0A0L9VUJ3_PHAAN</name>